<proteinExistence type="predicted"/>
<name>A0A6C6Z226_SALPB</name>
<gene>
    <name evidence="1" type="ordered locus">SPAB_02250</name>
</gene>
<reference evidence="1 2" key="1">
    <citation type="submission" date="2007-11" db="EMBL/GenBank/DDBJ databases">
        <authorList>
            <consortium name="The Salmonella enterica serovar Paratyphi B Genome Sequencing Project"/>
            <person name="McClelland M."/>
            <person name="Sanderson E.K."/>
            <person name="Porwollik S."/>
            <person name="Spieth J."/>
            <person name="Clifton W.S."/>
            <person name="Fulton R."/>
            <person name="Cordes M."/>
            <person name="Wollam A."/>
            <person name="Shah N."/>
            <person name="Pepin K."/>
            <person name="Bhonagiri V."/>
            <person name="Nash W."/>
            <person name="Johnson M."/>
            <person name="Thiruvilangam P."/>
            <person name="Wilson R."/>
        </authorList>
    </citation>
    <scope>NUCLEOTIDE SEQUENCE [LARGE SCALE GENOMIC DNA]</scope>
    <source>
        <strain evidence="2">ATCC BAA-1250 / SPB7</strain>
    </source>
</reference>
<organism evidence="1 2">
    <name type="scientific">Salmonella paratyphi B (strain ATCC BAA-1250 / SPB7)</name>
    <dbReference type="NCBI Taxonomy" id="1016998"/>
    <lineage>
        <taxon>Bacteria</taxon>
        <taxon>Pseudomonadati</taxon>
        <taxon>Pseudomonadota</taxon>
        <taxon>Gammaproteobacteria</taxon>
        <taxon>Enterobacterales</taxon>
        <taxon>Enterobacteriaceae</taxon>
        <taxon>Salmonella</taxon>
    </lineage>
</organism>
<dbReference type="AlphaFoldDB" id="A0A6C6Z226"/>
<dbReference type="EMBL" id="CP000886">
    <property type="protein sequence ID" value="ABX67633.1"/>
    <property type="molecule type" value="Genomic_DNA"/>
</dbReference>
<evidence type="ECO:0000313" key="2">
    <source>
        <dbReference type="Proteomes" id="UP000008556"/>
    </source>
</evidence>
<accession>A0A6C6Z226</accession>
<protein>
    <submittedName>
        <fullName evidence="1">Uncharacterized protein</fullName>
    </submittedName>
</protein>
<sequence>MPQEKIPGIDKFGDATSACGVSRSVLVSCGLQLF</sequence>
<dbReference type="Proteomes" id="UP000008556">
    <property type="component" value="Chromosome"/>
</dbReference>
<evidence type="ECO:0000313" key="1">
    <source>
        <dbReference type="EMBL" id="ABX67633.1"/>
    </source>
</evidence>
<dbReference type="KEGG" id="spq:SPAB_02250"/>